<proteinExistence type="predicted"/>
<organism evidence="1 2">
    <name type="scientific">Inconstantimicrobium mannanitabidum</name>
    <dbReference type="NCBI Taxonomy" id="1604901"/>
    <lineage>
        <taxon>Bacteria</taxon>
        <taxon>Bacillati</taxon>
        <taxon>Bacillota</taxon>
        <taxon>Clostridia</taxon>
        <taxon>Eubacteriales</taxon>
        <taxon>Clostridiaceae</taxon>
        <taxon>Inconstantimicrobium</taxon>
    </lineage>
</organism>
<accession>A0ACB5R7N1</accession>
<reference evidence="1" key="1">
    <citation type="journal article" date="2025" name="Int. J. Syst. Evol. Microbiol.">
        <title>Inconstantimicrobium mannanitabidum sp. nov., a novel member of the family Clostridiaceae isolated from anoxic soil under the treatment of reductive soil disinfestation.</title>
        <authorList>
            <person name="Ueki A."/>
            <person name="Tonouchi A."/>
            <person name="Honma S."/>
            <person name="Kaku N."/>
            <person name="Ueki K."/>
        </authorList>
    </citation>
    <scope>NUCLEOTIDE SEQUENCE</scope>
    <source>
        <strain evidence="1">TW13</strain>
    </source>
</reference>
<sequence length="57" mass="6911">MVTSHYTINDYSIPLNFKQYQRKKVFKNNPKKFRDKQQLAIELINEFTPATIILIFY</sequence>
<evidence type="ECO:0000313" key="1">
    <source>
        <dbReference type="EMBL" id="GKX65198.1"/>
    </source>
</evidence>
<evidence type="ECO:0000313" key="2">
    <source>
        <dbReference type="Proteomes" id="UP001058074"/>
    </source>
</evidence>
<gene>
    <name evidence="1" type="ORF">rsdtw13_04560</name>
</gene>
<protein>
    <submittedName>
        <fullName evidence="1">Uncharacterized protein</fullName>
    </submittedName>
</protein>
<keyword evidence="2" id="KW-1185">Reference proteome</keyword>
<comment type="caution">
    <text evidence="1">The sequence shown here is derived from an EMBL/GenBank/DDBJ whole genome shotgun (WGS) entry which is preliminary data.</text>
</comment>
<name>A0ACB5R7N1_9CLOT</name>
<dbReference type="EMBL" id="BROD01000001">
    <property type="protein sequence ID" value="GKX65198.1"/>
    <property type="molecule type" value="Genomic_DNA"/>
</dbReference>
<dbReference type="Proteomes" id="UP001058074">
    <property type="component" value="Unassembled WGS sequence"/>
</dbReference>